<organism evidence="1 2">
    <name type="scientific">Zonotrichia albicollis</name>
    <name type="common">White-throated sparrow</name>
    <name type="synonym">Fringilla albicollis</name>
    <dbReference type="NCBI Taxonomy" id="44394"/>
    <lineage>
        <taxon>Eukaryota</taxon>
        <taxon>Metazoa</taxon>
        <taxon>Chordata</taxon>
        <taxon>Craniata</taxon>
        <taxon>Vertebrata</taxon>
        <taxon>Euteleostomi</taxon>
        <taxon>Archelosauria</taxon>
        <taxon>Archosauria</taxon>
        <taxon>Dinosauria</taxon>
        <taxon>Saurischia</taxon>
        <taxon>Theropoda</taxon>
        <taxon>Coelurosauria</taxon>
        <taxon>Aves</taxon>
        <taxon>Neognathae</taxon>
        <taxon>Neoaves</taxon>
        <taxon>Telluraves</taxon>
        <taxon>Australaves</taxon>
        <taxon>Passeriformes</taxon>
        <taxon>Passerellidae</taxon>
        <taxon>Zonotrichia</taxon>
    </lineage>
</organism>
<proteinExistence type="predicted"/>
<accession>A0A8D2MFU6</accession>
<dbReference type="Proteomes" id="UP000694413">
    <property type="component" value="Unassembled WGS sequence"/>
</dbReference>
<protein>
    <submittedName>
        <fullName evidence="1">Uncharacterized protein</fullName>
    </submittedName>
</protein>
<dbReference type="Ensembl" id="ENSZALT00000010005.1">
    <property type="protein sequence ID" value="ENSZALP00000006944.1"/>
    <property type="gene ID" value="ENSZALG00000006222.1"/>
</dbReference>
<reference evidence="1" key="1">
    <citation type="submission" date="2025-08" db="UniProtKB">
        <authorList>
            <consortium name="Ensembl"/>
        </authorList>
    </citation>
    <scope>IDENTIFICATION</scope>
</reference>
<reference evidence="1" key="2">
    <citation type="submission" date="2025-09" db="UniProtKB">
        <authorList>
            <consortium name="Ensembl"/>
        </authorList>
    </citation>
    <scope>IDENTIFICATION</scope>
</reference>
<keyword evidence="2" id="KW-1185">Reference proteome</keyword>
<dbReference type="AlphaFoldDB" id="A0A8D2MFU6"/>
<name>A0A8D2MFU6_ZONAL</name>
<evidence type="ECO:0000313" key="2">
    <source>
        <dbReference type="Proteomes" id="UP000694413"/>
    </source>
</evidence>
<evidence type="ECO:0000313" key="1">
    <source>
        <dbReference type="Ensembl" id="ENSZALP00000006944.1"/>
    </source>
</evidence>
<sequence>MQYLLVLVVQNKIILPDWLRNTWKETPPAPDGQWSEGLWTGISIPWGQGWFWCGATTHGCTQTSPAGPPRLVETTALIPGKLRLPHPWDGRCSCSWQGGEQDEL</sequence>